<comment type="caution">
    <text evidence="4">The sequence shown here is derived from an EMBL/GenBank/DDBJ whole genome shotgun (WGS) entry which is preliminary data.</text>
</comment>
<dbReference type="GO" id="GO:0000160">
    <property type="term" value="P:phosphorelay signal transduction system"/>
    <property type="evidence" value="ECO:0007669"/>
    <property type="project" value="InterPro"/>
</dbReference>
<dbReference type="PANTHER" id="PTHR44591">
    <property type="entry name" value="STRESS RESPONSE REGULATOR PROTEIN 1"/>
    <property type="match status" value="1"/>
</dbReference>
<dbReference type="PROSITE" id="PS50110">
    <property type="entry name" value="RESPONSE_REGULATORY"/>
    <property type="match status" value="1"/>
</dbReference>
<dbReference type="CDD" id="cd17546">
    <property type="entry name" value="REC_hyHK_CKI1_RcsC-like"/>
    <property type="match status" value="1"/>
</dbReference>
<evidence type="ECO:0000256" key="2">
    <source>
        <dbReference type="PROSITE-ProRule" id="PRU00169"/>
    </source>
</evidence>
<dbReference type="Proteomes" id="UP000636960">
    <property type="component" value="Unassembled WGS sequence"/>
</dbReference>
<evidence type="ECO:0000259" key="3">
    <source>
        <dbReference type="PROSITE" id="PS50110"/>
    </source>
</evidence>
<dbReference type="Gene3D" id="3.40.50.2300">
    <property type="match status" value="1"/>
</dbReference>
<keyword evidence="1 2" id="KW-0597">Phosphoprotein</keyword>
<evidence type="ECO:0000256" key="1">
    <source>
        <dbReference type="ARBA" id="ARBA00022553"/>
    </source>
</evidence>
<keyword evidence="5" id="KW-1185">Reference proteome</keyword>
<evidence type="ECO:0000313" key="4">
    <source>
        <dbReference type="EMBL" id="GIE95195.1"/>
    </source>
</evidence>
<sequence>MGVIVVAEDHEDIRYVLTRSLERAGHQVVAAADGAAALAAVREHVPDLVITDVDMPHMTGLDLCRAIRSDQELQHIPVVLASGSMLPGDSRATEAGASALLLKPFVPGQLVELVSNLLTAWPAAGRPPAAG</sequence>
<dbReference type="SUPFAM" id="SSF52172">
    <property type="entry name" value="CheY-like"/>
    <property type="match status" value="1"/>
</dbReference>
<dbReference type="EMBL" id="BOMV01000025">
    <property type="protein sequence ID" value="GIE95195.1"/>
    <property type="molecule type" value="Genomic_DNA"/>
</dbReference>
<dbReference type="InterPro" id="IPR011006">
    <property type="entry name" value="CheY-like_superfamily"/>
</dbReference>
<gene>
    <name evidence="4" type="ORF">Ari01nite_26600</name>
</gene>
<dbReference type="InterPro" id="IPR001789">
    <property type="entry name" value="Sig_transdc_resp-reg_receiver"/>
</dbReference>
<dbReference type="SMART" id="SM00448">
    <property type="entry name" value="REC"/>
    <property type="match status" value="1"/>
</dbReference>
<proteinExistence type="predicted"/>
<dbReference type="AlphaFoldDB" id="A0A919MX01"/>
<protein>
    <recommendedName>
        <fullName evidence="3">Response regulatory domain-containing protein</fullName>
    </recommendedName>
</protein>
<reference evidence="4" key="1">
    <citation type="submission" date="2021-01" db="EMBL/GenBank/DDBJ databases">
        <title>Whole genome shotgun sequence of Actinoplanes rishiriensis NBRC 108556.</title>
        <authorList>
            <person name="Komaki H."/>
            <person name="Tamura T."/>
        </authorList>
    </citation>
    <scope>NUCLEOTIDE SEQUENCE</scope>
    <source>
        <strain evidence="4">NBRC 108556</strain>
    </source>
</reference>
<dbReference type="PANTHER" id="PTHR44591:SF23">
    <property type="entry name" value="CHEY SUBFAMILY"/>
    <property type="match status" value="1"/>
</dbReference>
<organism evidence="4 5">
    <name type="scientific">Paractinoplanes rishiriensis</name>
    <dbReference type="NCBI Taxonomy" id="1050105"/>
    <lineage>
        <taxon>Bacteria</taxon>
        <taxon>Bacillati</taxon>
        <taxon>Actinomycetota</taxon>
        <taxon>Actinomycetes</taxon>
        <taxon>Micromonosporales</taxon>
        <taxon>Micromonosporaceae</taxon>
        <taxon>Paractinoplanes</taxon>
    </lineage>
</organism>
<name>A0A919MX01_9ACTN</name>
<feature type="modified residue" description="4-aspartylphosphate" evidence="2">
    <location>
        <position position="52"/>
    </location>
</feature>
<accession>A0A919MX01</accession>
<evidence type="ECO:0000313" key="5">
    <source>
        <dbReference type="Proteomes" id="UP000636960"/>
    </source>
</evidence>
<dbReference type="Pfam" id="PF00072">
    <property type="entry name" value="Response_reg"/>
    <property type="match status" value="1"/>
</dbReference>
<dbReference type="InterPro" id="IPR050595">
    <property type="entry name" value="Bact_response_regulator"/>
</dbReference>
<feature type="domain" description="Response regulatory" evidence="3">
    <location>
        <begin position="3"/>
        <end position="118"/>
    </location>
</feature>